<feature type="binding site" evidence="13">
    <location>
        <position position="136"/>
    </location>
    <ligand>
        <name>[2Fe-2S] cluster</name>
        <dbReference type="ChEBI" id="CHEBI:190135"/>
    </ligand>
</feature>
<keyword evidence="6 13" id="KW-0949">S-adenosyl-L-methionine</keyword>
<comment type="catalytic activity">
    <reaction evidence="12 13">
        <text>(4R,5S)-dethiobiotin + (sulfur carrier)-SH + 2 reduced [2Fe-2S]-[ferredoxin] + 2 S-adenosyl-L-methionine = (sulfur carrier)-H + biotin + 2 5'-deoxyadenosine + 2 L-methionine + 2 oxidized [2Fe-2S]-[ferredoxin]</text>
        <dbReference type="Rhea" id="RHEA:22060"/>
        <dbReference type="Rhea" id="RHEA-COMP:10000"/>
        <dbReference type="Rhea" id="RHEA-COMP:10001"/>
        <dbReference type="Rhea" id="RHEA-COMP:14737"/>
        <dbReference type="Rhea" id="RHEA-COMP:14739"/>
        <dbReference type="ChEBI" id="CHEBI:17319"/>
        <dbReference type="ChEBI" id="CHEBI:29917"/>
        <dbReference type="ChEBI" id="CHEBI:33737"/>
        <dbReference type="ChEBI" id="CHEBI:33738"/>
        <dbReference type="ChEBI" id="CHEBI:57586"/>
        <dbReference type="ChEBI" id="CHEBI:57844"/>
        <dbReference type="ChEBI" id="CHEBI:59789"/>
        <dbReference type="ChEBI" id="CHEBI:64428"/>
        <dbReference type="ChEBI" id="CHEBI:149473"/>
        <dbReference type="EC" id="2.8.1.6"/>
    </reaction>
</comment>
<evidence type="ECO:0000256" key="5">
    <source>
        <dbReference type="ARBA" id="ARBA00022679"/>
    </source>
</evidence>
<comment type="function">
    <text evidence="13">Catalyzes the conversion of dethiobiotin (DTB) to biotin by the insertion of a sulfur atom into dethiobiotin via a radical-based mechanism.</text>
</comment>
<evidence type="ECO:0000256" key="13">
    <source>
        <dbReference type="HAMAP-Rule" id="MF_01694"/>
    </source>
</evidence>
<dbReference type="SFLD" id="SFLDS00029">
    <property type="entry name" value="Radical_SAM"/>
    <property type="match status" value="1"/>
</dbReference>
<dbReference type="InterPro" id="IPR010722">
    <property type="entry name" value="BATS_dom"/>
</dbReference>
<comment type="subunit">
    <text evidence="13">Homodimer.</text>
</comment>
<dbReference type="InterPro" id="IPR007197">
    <property type="entry name" value="rSAM"/>
</dbReference>
<dbReference type="Proteomes" id="UP001290861">
    <property type="component" value="Unassembled WGS sequence"/>
</dbReference>
<comment type="cofactor">
    <cofactor evidence="13">
        <name>[4Fe-4S] cluster</name>
        <dbReference type="ChEBI" id="CHEBI:49883"/>
    </cofactor>
    <text evidence="13">Binds 1 [4Fe-4S] cluster. The cluster is coordinated with 3 cysteines and an exchangeable S-adenosyl-L-methionine.</text>
</comment>
<dbReference type="InterPro" id="IPR058240">
    <property type="entry name" value="rSAM_sf"/>
</dbReference>
<keyword evidence="11 13" id="KW-0411">Iron-sulfur</keyword>
<reference evidence="15 16" key="1">
    <citation type="journal article" date="2024" name="Appl. Environ. Microbiol.">
        <title>Pontiella agarivorans sp. nov., a novel marine anaerobic bacterium capable of degrading macroalgal polysaccharides and fixing nitrogen.</title>
        <authorList>
            <person name="Liu N."/>
            <person name="Kivenson V."/>
            <person name="Peng X."/>
            <person name="Cui Z."/>
            <person name="Lankiewicz T.S."/>
            <person name="Gosselin K.M."/>
            <person name="English C.J."/>
            <person name="Blair E.M."/>
            <person name="O'Malley M.A."/>
            <person name="Valentine D.L."/>
        </authorList>
    </citation>
    <scope>NUCLEOTIDE SEQUENCE [LARGE SCALE GENOMIC DNA]</scope>
    <source>
        <strain evidence="15 16">NLcol2</strain>
    </source>
</reference>
<evidence type="ECO:0000256" key="6">
    <source>
        <dbReference type="ARBA" id="ARBA00022691"/>
    </source>
</evidence>
<keyword evidence="4 13" id="KW-0004">4Fe-4S</keyword>
<dbReference type="PANTHER" id="PTHR22976:SF2">
    <property type="entry name" value="BIOTIN SYNTHASE, MITOCHONDRIAL"/>
    <property type="match status" value="1"/>
</dbReference>
<keyword evidence="7 13" id="KW-0001">2Fe-2S</keyword>
<keyword evidence="8 13" id="KW-0479">Metal-binding</keyword>
<dbReference type="PANTHER" id="PTHR22976">
    <property type="entry name" value="BIOTIN SYNTHASE"/>
    <property type="match status" value="1"/>
</dbReference>
<feature type="binding site" evidence="13">
    <location>
        <position position="266"/>
    </location>
    <ligand>
        <name>[2Fe-2S] cluster</name>
        <dbReference type="ChEBI" id="CHEBI:190135"/>
    </ligand>
</feature>
<dbReference type="CDD" id="cd01335">
    <property type="entry name" value="Radical_SAM"/>
    <property type="match status" value="1"/>
</dbReference>
<dbReference type="SMART" id="SM00729">
    <property type="entry name" value="Elp3"/>
    <property type="match status" value="1"/>
</dbReference>
<gene>
    <name evidence="13 15" type="primary">bioB</name>
    <name evidence="15" type="ORF">P9H32_05110</name>
</gene>
<evidence type="ECO:0000313" key="16">
    <source>
        <dbReference type="Proteomes" id="UP001290861"/>
    </source>
</evidence>
<comment type="cofactor">
    <cofactor evidence="13">
        <name>[2Fe-2S] cluster</name>
        <dbReference type="ChEBI" id="CHEBI:190135"/>
    </cofactor>
    <text evidence="13">Binds 1 [2Fe-2S] cluster. The cluster is coordinated with 3 cysteines and 1 arginine.</text>
</comment>
<feature type="binding site" evidence="13">
    <location>
        <position position="64"/>
    </location>
    <ligand>
        <name>[4Fe-4S] cluster</name>
        <dbReference type="ChEBI" id="CHEBI:49883"/>
        <note>4Fe-4S-S-AdoMet</note>
    </ligand>
</feature>
<evidence type="ECO:0000313" key="15">
    <source>
        <dbReference type="EMBL" id="MDZ8118000.1"/>
    </source>
</evidence>
<dbReference type="InterPro" id="IPR013785">
    <property type="entry name" value="Aldolase_TIM"/>
</dbReference>
<sequence>MINELKETCMTGTGCSAEEALRLVDWDEAELLAAATEIREAFFGNKIELCSIINAKSGKCDMDCRFCSQSAHNSTEIDVYPFMDSQTLEAGIREDLKDGNRKCGVVTSGGKLSTGELRAFSDVVKKIGGGAEAPVCGSLGRLTPEDLAMLKASGVTRFHHNLETSENYYSEICTTQDWKQRLETVKAAQAAGLKVCSGGLFGMGESWEDRIDLALALRELGVDSVPINFLYAHPGTPMKDREPMSAEEALKIIAIYRFLLPNVTLRICGGRAHILGGRQSDLFAAGANGLMTGNYLTVAGAQYEADRIMIESLGLEIAPA</sequence>
<comment type="caution">
    <text evidence="15">The sequence shown here is derived from an EMBL/GenBank/DDBJ whole genome shotgun (WGS) entry which is preliminary data.</text>
</comment>
<dbReference type="PROSITE" id="PS51918">
    <property type="entry name" value="RADICAL_SAM"/>
    <property type="match status" value="1"/>
</dbReference>
<evidence type="ECO:0000256" key="11">
    <source>
        <dbReference type="ARBA" id="ARBA00023014"/>
    </source>
</evidence>
<keyword evidence="9 13" id="KW-0093">Biotin biosynthesis</keyword>
<comment type="caution">
    <text evidence="13">Lacks conserved residue(s) required for the propagation of feature annotation.</text>
</comment>
<feature type="binding site" evidence="13">
    <location>
        <position position="196"/>
    </location>
    <ligand>
        <name>[2Fe-2S] cluster</name>
        <dbReference type="ChEBI" id="CHEBI:190135"/>
    </ligand>
</feature>
<keyword evidence="5 13" id="KW-0808">Transferase</keyword>
<dbReference type="InterPro" id="IPR006638">
    <property type="entry name" value="Elp3/MiaA/NifB-like_rSAM"/>
</dbReference>
<evidence type="ECO:0000256" key="1">
    <source>
        <dbReference type="ARBA" id="ARBA00004942"/>
    </source>
</evidence>
<accession>A0ABU5MV03</accession>
<evidence type="ECO:0000256" key="2">
    <source>
        <dbReference type="ARBA" id="ARBA00010765"/>
    </source>
</evidence>
<protein>
    <recommendedName>
        <fullName evidence="3 13">Biotin synthase</fullName>
        <ecNumber evidence="3 13">2.8.1.6</ecNumber>
    </recommendedName>
</protein>
<dbReference type="Pfam" id="PF06968">
    <property type="entry name" value="BATS"/>
    <property type="match status" value="1"/>
</dbReference>
<dbReference type="SFLD" id="SFLDG01278">
    <property type="entry name" value="biotin_synthase_like"/>
    <property type="match status" value="1"/>
</dbReference>
<feature type="binding site" evidence="13">
    <location>
        <position position="60"/>
    </location>
    <ligand>
        <name>[4Fe-4S] cluster</name>
        <dbReference type="ChEBI" id="CHEBI:49883"/>
        <note>4Fe-4S-S-AdoMet</note>
    </ligand>
</feature>
<dbReference type="EC" id="2.8.1.6" evidence="3 13"/>
<proteinExistence type="inferred from homology"/>
<dbReference type="HAMAP" id="MF_01694">
    <property type="entry name" value="BioB"/>
    <property type="match status" value="1"/>
</dbReference>
<evidence type="ECO:0000259" key="14">
    <source>
        <dbReference type="PROSITE" id="PS51918"/>
    </source>
</evidence>
<feature type="binding site" evidence="13">
    <location>
        <position position="67"/>
    </location>
    <ligand>
        <name>[4Fe-4S] cluster</name>
        <dbReference type="ChEBI" id="CHEBI:49883"/>
        <note>4Fe-4S-S-AdoMet</note>
    </ligand>
</feature>
<organism evidence="15 16">
    <name type="scientific">Pontiella agarivorans</name>
    <dbReference type="NCBI Taxonomy" id="3038953"/>
    <lineage>
        <taxon>Bacteria</taxon>
        <taxon>Pseudomonadati</taxon>
        <taxon>Kiritimatiellota</taxon>
        <taxon>Kiritimatiellia</taxon>
        <taxon>Kiritimatiellales</taxon>
        <taxon>Pontiellaceae</taxon>
        <taxon>Pontiella</taxon>
    </lineage>
</organism>
<keyword evidence="16" id="KW-1185">Reference proteome</keyword>
<evidence type="ECO:0000256" key="10">
    <source>
        <dbReference type="ARBA" id="ARBA00023004"/>
    </source>
</evidence>
<evidence type="ECO:0000256" key="7">
    <source>
        <dbReference type="ARBA" id="ARBA00022714"/>
    </source>
</evidence>
<dbReference type="EMBL" id="JARVCO010000007">
    <property type="protein sequence ID" value="MDZ8118000.1"/>
    <property type="molecule type" value="Genomic_DNA"/>
</dbReference>
<keyword evidence="10 13" id="KW-0408">Iron</keyword>
<evidence type="ECO:0000256" key="8">
    <source>
        <dbReference type="ARBA" id="ARBA00022723"/>
    </source>
</evidence>
<evidence type="ECO:0000256" key="3">
    <source>
        <dbReference type="ARBA" id="ARBA00012236"/>
    </source>
</evidence>
<dbReference type="SFLD" id="SFLDG01060">
    <property type="entry name" value="BATS_domain_containing"/>
    <property type="match status" value="1"/>
</dbReference>
<dbReference type="InterPro" id="IPR002684">
    <property type="entry name" value="Biotin_synth/BioAB"/>
</dbReference>
<comment type="pathway">
    <text evidence="1 13">Cofactor biosynthesis; biotin biosynthesis; biotin from 7,8-diaminononanoate: step 2/2.</text>
</comment>
<dbReference type="Pfam" id="PF04055">
    <property type="entry name" value="Radical_SAM"/>
    <property type="match status" value="1"/>
</dbReference>
<feature type="domain" description="Radical SAM core" evidence="14">
    <location>
        <begin position="42"/>
        <end position="271"/>
    </location>
</feature>
<dbReference type="GO" id="GO:0004076">
    <property type="term" value="F:biotin synthase activity"/>
    <property type="evidence" value="ECO:0007669"/>
    <property type="project" value="UniProtKB-EC"/>
</dbReference>
<dbReference type="InterPro" id="IPR024177">
    <property type="entry name" value="Biotin_synthase"/>
</dbReference>
<name>A0ABU5MV03_9BACT</name>
<evidence type="ECO:0000256" key="12">
    <source>
        <dbReference type="ARBA" id="ARBA00051157"/>
    </source>
</evidence>
<evidence type="ECO:0000256" key="9">
    <source>
        <dbReference type="ARBA" id="ARBA00022756"/>
    </source>
</evidence>
<dbReference type="SMART" id="SM00876">
    <property type="entry name" value="BATS"/>
    <property type="match status" value="1"/>
</dbReference>
<dbReference type="Gene3D" id="3.20.20.70">
    <property type="entry name" value="Aldolase class I"/>
    <property type="match status" value="1"/>
</dbReference>
<comment type="similarity">
    <text evidence="2 13">Belongs to the radical SAM superfamily. Biotin synthase family.</text>
</comment>
<dbReference type="NCBIfam" id="TIGR00433">
    <property type="entry name" value="bioB"/>
    <property type="match status" value="1"/>
</dbReference>
<dbReference type="PIRSF" id="PIRSF001619">
    <property type="entry name" value="Biotin_synth"/>
    <property type="match status" value="1"/>
</dbReference>
<evidence type="ECO:0000256" key="4">
    <source>
        <dbReference type="ARBA" id="ARBA00022485"/>
    </source>
</evidence>
<dbReference type="RefSeq" id="WP_322607800.1">
    <property type="nucleotide sequence ID" value="NZ_JARVCO010000007.1"/>
</dbReference>
<dbReference type="SUPFAM" id="SSF102114">
    <property type="entry name" value="Radical SAM enzymes"/>
    <property type="match status" value="1"/>
</dbReference>